<reference evidence="4" key="1">
    <citation type="submission" date="2025-08" db="UniProtKB">
        <authorList>
            <consortium name="Ensembl"/>
        </authorList>
    </citation>
    <scope>IDENTIFICATION</scope>
</reference>
<dbReference type="GO" id="GO:0005886">
    <property type="term" value="C:plasma membrane"/>
    <property type="evidence" value="ECO:0007669"/>
    <property type="project" value="TreeGrafter"/>
</dbReference>
<dbReference type="SUPFAM" id="SSF48726">
    <property type="entry name" value="Immunoglobulin"/>
    <property type="match status" value="1"/>
</dbReference>
<name>A0A3Q3FFD8_9LABR</name>
<dbReference type="InterPro" id="IPR013106">
    <property type="entry name" value="Ig_V-set"/>
</dbReference>
<dbReference type="Ensembl" id="ENSLBET00000018953.1">
    <property type="protein sequence ID" value="ENSLBEP00000017953.1"/>
    <property type="gene ID" value="ENSLBEG00000013841.1"/>
</dbReference>
<dbReference type="InterPro" id="IPR036179">
    <property type="entry name" value="Ig-like_dom_sf"/>
</dbReference>
<dbReference type="STRING" id="56723.ENSLBEP00000017953"/>
<dbReference type="GeneTree" id="ENSGT00940000166007"/>
<dbReference type="Gene3D" id="2.60.40.10">
    <property type="entry name" value="Immunoglobulins"/>
    <property type="match status" value="1"/>
</dbReference>
<feature type="domain" description="Ig-like" evidence="3">
    <location>
        <begin position="29"/>
        <end position="143"/>
    </location>
</feature>
<dbReference type="InterPro" id="IPR013783">
    <property type="entry name" value="Ig-like_fold"/>
</dbReference>
<evidence type="ECO:0000313" key="5">
    <source>
        <dbReference type="Proteomes" id="UP000261660"/>
    </source>
</evidence>
<dbReference type="PANTHER" id="PTHR23268">
    <property type="entry name" value="T-CELL RECEPTOR BETA CHAIN"/>
    <property type="match status" value="1"/>
</dbReference>
<dbReference type="InParanoid" id="A0A3Q3FFD8"/>
<protein>
    <recommendedName>
        <fullName evidence="3">Ig-like domain-containing protein</fullName>
    </recommendedName>
</protein>
<evidence type="ECO:0000256" key="1">
    <source>
        <dbReference type="ARBA" id="ARBA00022729"/>
    </source>
</evidence>
<dbReference type="GO" id="GO:0002376">
    <property type="term" value="P:immune system process"/>
    <property type="evidence" value="ECO:0007669"/>
    <property type="project" value="UniProtKB-KW"/>
</dbReference>
<dbReference type="CDD" id="cd00099">
    <property type="entry name" value="IgV"/>
    <property type="match status" value="1"/>
</dbReference>
<keyword evidence="5" id="KW-1185">Reference proteome</keyword>
<keyword evidence="1" id="KW-0732">Signal</keyword>
<organism evidence="4 5">
    <name type="scientific">Labrus bergylta</name>
    <name type="common">ballan wrasse</name>
    <dbReference type="NCBI Taxonomy" id="56723"/>
    <lineage>
        <taxon>Eukaryota</taxon>
        <taxon>Metazoa</taxon>
        <taxon>Chordata</taxon>
        <taxon>Craniata</taxon>
        <taxon>Vertebrata</taxon>
        <taxon>Euteleostomi</taxon>
        <taxon>Actinopterygii</taxon>
        <taxon>Neopterygii</taxon>
        <taxon>Teleostei</taxon>
        <taxon>Neoteleostei</taxon>
        <taxon>Acanthomorphata</taxon>
        <taxon>Eupercaria</taxon>
        <taxon>Labriformes</taxon>
        <taxon>Labridae</taxon>
        <taxon>Labrus</taxon>
    </lineage>
</organism>
<dbReference type="PANTHER" id="PTHR23268:SF28">
    <property type="entry name" value="T CELL RECEPTOR BETA VARIABLE 19"/>
    <property type="match status" value="1"/>
</dbReference>
<keyword evidence="2" id="KW-0391">Immunity</keyword>
<reference evidence="4" key="2">
    <citation type="submission" date="2025-09" db="UniProtKB">
        <authorList>
            <consortium name="Ensembl"/>
        </authorList>
    </citation>
    <scope>IDENTIFICATION</scope>
</reference>
<sequence length="157" mass="17333">MLKSLYSICLIIIILCHHFCLIKFFSLNPGQSQAKDVKQEPPSIFGKKVQLTCNHSNSNFDMIQWYKQSKGKHDMALLGYVRYSSATVEDQFKGLYNVSGDGKNQSSLILLKLSGSESAVYFCAASEAQCCTNSPSLTKTNTTGDTTRTTNNKPLCG</sequence>
<dbReference type="AlphaFoldDB" id="A0A3Q3FFD8"/>
<evidence type="ECO:0000313" key="4">
    <source>
        <dbReference type="Ensembl" id="ENSLBEP00000017953.1"/>
    </source>
</evidence>
<dbReference type="PROSITE" id="PS50835">
    <property type="entry name" value="IG_LIKE"/>
    <property type="match status" value="1"/>
</dbReference>
<dbReference type="Proteomes" id="UP000261660">
    <property type="component" value="Unplaced"/>
</dbReference>
<proteinExistence type="predicted"/>
<evidence type="ECO:0000256" key="2">
    <source>
        <dbReference type="ARBA" id="ARBA00022859"/>
    </source>
</evidence>
<dbReference type="GO" id="GO:0007166">
    <property type="term" value="P:cell surface receptor signaling pathway"/>
    <property type="evidence" value="ECO:0007669"/>
    <property type="project" value="TreeGrafter"/>
</dbReference>
<dbReference type="Pfam" id="PF07686">
    <property type="entry name" value="V-set"/>
    <property type="match status" value="1"/>
</dbReference>
<dbReference type="InterPro" id="IPR007110">
    <property type="entry name" value="Ig-like_dom"/>
</dbReference>
<dbReference type="InterPro" id="IPR050413">
    <property type="entry name" value="TCR_beta_variable"/>
</dbReference>
<accession>A0A3Q3FFD8</accession>
<evidence type="ECO:0000259" key="3">
    <source>
        <dbReference type="PROSITE" id="PS50835"/>
    </source>
</evidence>